<organism evidence="6 7">
    <name type="scientific">Thlaspi arvense</name>
    <name type="common">Field penny-cress</name>
    <dbReference type="NCBI Taxonomy" id="13288"/>
    <lineage>
        <taxon>Eukaryota</taxon>
        <taxon>Viridiplantae</taxon>
        <taxon>Streptophyta</taxon>
        <taxon>Embryophyta</taxon>
        <taxon>Tracheophyta</taxon>
        <taxon>Spermatophyta</taxon>
        <taxon>Magnoliopsida</taxon>
        <taxon>eudicotyledons</taxon>
        <taxon>Gunneridae</taxon>
        <taxon>Pentapetalae</taxon>
        <taxon>rosids</taxon>
        <taxon>malvids</taxon>
        <taxon>Brassicales</taxon>
        <taxon>Brassicaceae</taxon>
        <taxon>Thlaspideae</taxon>
        <taxon>Thlaspi</taxon>
    </lineage>
</organism>
<dbReference type="EMBL" id="OU466859">
    <property type="protein sequence ID" value="CAH2054140.1"/>
    <property type="molecule type" value="Genomic_DNA"/>
</dbReference>
<accession>A0AAU9RZT0</accession>
<keyword evidence="7" id="KW-1185">Reference proteome</keyword>
<protein>
    <recommendedName>
        <fullName evidence="5">TFIIS N-terminal domain-containing protein</fullName>
    </recommendedName>
</protein>
<feature type="domain" description="TFIIS N-terminal" evidence="5">
    <location>
        <begin position="140"/>
        <end position="215"/>
    </location>
</feature>
<evidence type="ECO:0000256" key="2">
    <source>
        <dbReference type="ARBA" id="ARBA00023242"/>
    </source>
</evidence>
<feature type="region of interest" description="Disordered" evidence="4">
    <location>
        <begin position="84"/>
        <end position="111"/>
    </location>
</feature>
<evidence type="ECO:0000256" key="3">
    <source>
        <dbReference type="PROSITE-ProRule" id="PRU00649"/>
    </source>
</evidence>
<dbReference type="PANTHER" id="PTHR46554:SF2">
    <property type="entry name" value="TFIIS N-TERMINAL DOMAIN-CONTAINING PROTEIN"/>
    <property type="match status" value="1"/>
</dbReference>
<evidence type="ECO:0000313" key="7">
    <source>
        <dbReference type="Proteomes" id="UP000836841"/>
    </source>
</evidence>
<dbReference type="Proteomes" id="UP000836841">
    <property type="component" value="Chromosome 3"/>
</dbReference>
<dbReference type="GO" id="GO:0005634">
    <property type="term" value="C:nucleus"/>
    <property type="evidence" value="ECO:0007669"/>
    <property type="project" value="UniProtKB-SubCell"/>
</dbReference>
<gene>
    <name evidence="6" type="ORF">TAV2_LOCUS10675</name>
</gene>
<dbReference type="SUPFAM" id="SSF47676">
    <property type="entry name" value="Conserved domain common to transcription factors TFIIS, elongin A, CRSP70"/>
    <property type="match status" value="1"/>
</dbReference>
<dbReference type="PROSITE" id="PS51319">
    <property type="entry name" value="TFIIS_N"/>
    <property type="match status" value="1"/>
</dbReference>
<dbReference type="Pfam" id="PF08711">
    <property type="entry name" value="Med26"/>
    <property type="match status" value="1"/>
</dbReference>
<evidence type="ECO:0000259" key="5">
    <source>
        <dbReference type="PROSITE" id="PS51319"/>
    </source>
</evidence>
<dbReference type="PANTHER" id="PTHR46554">
    <property type="entry name" value="MEDIATOR OF RNA POLYMERASE II TRANSCRIPTION SUBUNIT 26A-RELATED"/>
    <property type="match status" value="1"/>
</dbReference>
<feature type="region of interest" description="Disordered" evidence="4">
    <location>
        <begin position="282"/>
        <end position="302"/>
    </location>
</feature>
<evidence type="ECO:0000256" key="1">
    <source>
        <dbReference type="ARBA" id="ARBA00004123"/>
    </source>
</evidence>
<dbReference type="CDD" id="cd00183">
    <property type="entry name" value="TFIIS_I"/>
    <property type="match status" value="1"/>
</dbReference>
<evidence type="ECO:0000313" key="6">
    <source>
        <dbReference type="EMBL" id="CAH2054140.1"/>
    </source>
</evidence>
<dbReference type="InterPro" id="IPR003617">
    <property type="entry name" value="TFIIS/CRSP70_N_sub"/>
</dbReference>
<dbReference type="InterPro" id="IPR017923">
    <property type="entry name" value="TFIIS_N"/>
</dbReference>
<sequence>MTPSASLDSWRDYFRRGDSDIFGIIDHAIMVAAADNPKDFKSRRDRIAELLFSCKVSHCIGCDHLELSVAGEEEANHCRNTVRAVGADGGSSGGDKDASGDAADGGEDETKLNNNQIVSHCSYGEAEALSDEQEASVIVDEVMRIKDVLLKKEDESTSVLLESLRKLESMAMSVPILKDTEIGKAVNGLRKHSSDKITKLAKTLYAEWKELVEQWMNISKETADAGDEGTPDSANFSVVDETFPSPPHDLDFFVHEPTGFELSQILDCLDCDGNLLDSVESKHESNLQSSVNRRPERSNEDNVVGRYNKDQQMMREEVDVRAMKQSATVFDEPRRQPKQSREQTVLAIQRKRTVDTEQSREQTVLAIQRKRTVDTEQKPKLAGSQQDKLKALDPDARFEFAQRRLQESYQQHENAKRQRTIQVLETIPKKIKSQKPQFKKPARR</sequence>
<evidence type="ECO:0000256" key="4">
    <source>
        <dbReference type="SAM" id="MobiDB-lite"/>
    </source>
</evidence>
<dbReference type="SMART" id="SM00509">
    <property type="entry name" value="TFS2N"/>
    <property type="match status" value="1"/>
</dbReference>
<reference evidence="6 7" key="1">
    <citation type="submission" date="2022-03" db="EMBL/GenBank/DDBJ databases">
        <authorList>
            <person name="Nunn A."/>
            <person name="Chopra R."/>
            <person name="Nunn A."/>
            <person name="Contreras Garrido A."/>
        </authorList>
    </citation>
    <scope>NUCLEOTIDE SEQUENCE [LARGE SCALE GENOMIC DNA]</scope>
</reference>
<dbReference type="AlphaFoldDB" id="A0AAU9RZT0"/>
<keyword evidence="2 3" id="KW-0539">Nucleus</keyword>
<dbReference type="Gene3D" id="1.20.930.10">
    <property type="entry name" value="Conserved domain common to transcription factors TFIIS, elongin A, CRSP70"/>
    <property type="match status" value="1"/>
</dbReference>
<name>A0AAU9RZT0_THLAR</name>
<proteinExistence type="predicted"/>
<dbReference type="InterPro" id="IPR035441">
    <property type="entry name" value="TFIIS/LEDGF_dom_sf"/>
</dbReference>
<comment type="subcellular location">
    <subcellularLocation>
        <location evidence="1 3">Nucleus</location>
    </subcellularLocation>
</comment>